<feature type="transmembrane region" description="Helical" evidence="2">
    <location>
        <begin position="456"/>
        <end position="476"/>
    </location>
</feature>
<evidence type="ECO:0000313" key="4">
    <source>
        <dbReference type="Proteomes" id="UP000243799"/>
    </source>
</evidence>
<feature type="transmembrane region" description="Helical" evidence="2">
    <location>
        <begin position="202"/>
        <end position="222"/>
    </location>
</feature>
<feature type="transmembrane region" description="Helical" evidence="2">
    <location>
        <begin position="312"/>
        <end position="332"/>
    </location>
</feature>
<reference evidence="4" key="1">
    <citation type="submission" date="2016-10" db="EMBL/GenBank/DDBJ databases">
        <authorList>
            <person name="Varghese N."/>
            <person name="Submissions S."/>
        </authorList>
    </citation>
    <scope>NUCLEOTIDE SEQUENCE [LARGE SCALE GENOMIC DNA]</scope>
    <source>
        <strain evidence="4">CGMCC 4.3568</strain>
    </source>
</reference>
<keyword evidence="4" id="KW-1185">Reference proteome</keyword>
<feature type="transmembrane region" description="Helical" evidence="2">
    <location>
        <begin position="555"/>
        <end position="576"/>
    </location>
</feature>
<keyword evidence="2" id="KW-0812">Transmembrane</keyword>
<evidence type="ECO:0000256" key="2">
    <source>
        <dbReference type="SAM" id="Phobius"/>
    </source>
</evidence>
<feature type="transmembrane region" description="Helical" evidence="2">
    <location>
        <begin position="20"/>
        <end position="41"/>
    </location>
</feature>
<protein>
    <submittedName>
        <fullName evidence="3">Uncharacterized protein</fullName>
    </submittedName>
</protein>
<feature type="transmembrane region" description="Helical" evidence="2">
    <location>
        <begin position="523"/>
        <end position="543"/>
    </location>
</feature>
<accession>A0A1I1A793</accession>
<dbReference type="OrthoDB" id="3638762at2"/>
<name>A0A1I1A793_9PSEU</name>
<dbReference type="RefSeq" id="WP_091673862.1">
    <property type="nucleotide sequence ID" value="NZ_FOKG01000008.1"/>
</dbReference>
<feature type="transmembrane region" description="Helical" evidence="2">
    <location>
        <begin position="382"/>
        <end position="401"/>
    </location>
</feature>
<feature type="transmembrane region" description="Helical" evidence="2">
    <location>
        <begin position="258"/>
        <end position="277"/>
    </location>
</feature>
<feature type="transmembrane region" description="Helical" evidence="2">
    <location>
        <begin position="496"/>
        <end position="516"/>
    </location>
</feature>
<sequence>MTSRSSTLLTGERSVRPFRAALGVAVLAAVLLAAAGFVQVVTGAEPAFGSAPLLVVLAVVPVAVAVGFGALGRPVVAAGVLAGLAALVPGRILLDAQLAIDPAEAARPELYLPESLGSPAPALGLWLLIGGQLGIGVAGVLAARTAGRRAESVQLAEPGTGRTSWMPSVLAMTVLAVVGLLMAPFASDNAYLLGRGAFEGPLLALAGLLLIAGALPVVAGLAGSSGSPELARGCVAGLALGAAALALPNLVAAVTVPWIHVTTGPVLVLVASAGLMLRGLTIPLDEPAGPREPDATEGSAGTEAALPGGRRLHWATGALAVLTGAASVAGALTAQLVARGGAPAPDSAASPWLLVAGLLVAVPGVAMFVPGLAAVVRPALSVTWAGVLLSGAAVLDVAVAATDLGATYTTGQGVVWTVTAMIGATVTACCSAVAGMVEREDSEEAGGLSGGQVPQLAPTVITPLVATVILAVAAFGTPAITAPDYVSAGLWSEFGTPSWGLLAAVLTVLGAAALVPRSRPARAAAVLVGVACLLILRAAQLPLTASDIEGATAGTGMWLGVAGALAALLTAGLAVLGGRESR</sequence>
<feature type="transmembrane region" description="Helical" evidence="2">
    <location>
        <begin position="75"/>
        <end position="94"/>
    </location>
</feature>
<organism evidence="3 4">
    <name type="scientific">Amycolatopsis marina</name>
    <dbReference type="NCBI Taxonomy" id="490629"/>
    <lineage>
        <taxon>Bacteria</taxon>
        <taxon>Bacillati</taxon>
        <taxon>Actinomycetota</taxon>
        <taxon>Actinomycetes</taxon>
        <taxon>Pseudonocardiales</taxon>
        <taxon>Pseudonocardiaceae</taxon>
        <taxon>Amycolatopsis</taxon>
    </lineage>
</organism>
<dbReference type="Proteomes" id="UP000243799">
    <property type="component" value="Unassembled WGS sequence"/>
</dbReference>
<feature type="transmembrane region" description="Helical" evidence="2">
    <location>
        <begin position="47"/>
        <end position="68"/>
    </location>
</feature>
<keyword evidence="2" id="KW-1133">Transmembrane helix</keyword>
<feature type="transmembrane region" description="Helical" evidence="2">
    <location>
        <begin position="352"/>
        <end position="375"/>
    </location>
</feature>
<evidence type="ECO:0000313" key="3">
    <source>
        <dbReference type="EMBL" id="SFB32300.1"/>
    </source>
</evidence>
<feature type="region of interest" description="Disordered" evidence="1">
    <location>
        <begin position="286"/>
        <end position="305"/>
    </location>
</feature>
<dbReference type="AlphaFoldDB" id="A0A1I1A793"/>
<feature type="transmembrane region" description="Helical" evidence="2">
    <location>
        <begin position="123"/>
        <end position="143"/>
    </location>
</feature>
<keyword evidence="2" id="KW-0472">Membrane</keyword>
<proteinExistence type="predicted"/>
<dbReference type="STRING" id="490629.SAMN05216266_108140"/>
<dbReference type="EMBL" id="FOKG01000008">
    <property type="protein sequence ID" value="SFB32300.1"/>
    <property type="molecule type" value="Genomic_DNA"/>
</dbReference>
<gene>
    <name evidence="3" type="ORF">SAMN05216266_108140</name>
</gene>
<feature type="transmembrane region" description="Helical" evidence="2">
    <location>
        <begin position="234"/>
        <end position="252"/>
    </location>
</feature>
<evidence type="ECO:0000256" key="1">
    <source>
        <dbReference type="SAM" id="MobiDB-lite"/>
    </source>
</evidence>
<feature type="transmembrane region" description="Helical" evidence="2">
    <location>
        <begin position="164"/>
        <end position="182"/>
    </location>
</feature>
<feature type="transmembrane region" description="Helical" evidence="2">
    <location>
        <begin position="413"/>
        <end position="435"/>
    </location>
</feature>